<feature type="transmembrane region" description="Helical" evidence="7">
    <location>
        <begin position="590"/>
        <end position="609"/>
    </location>
</feature>
<dbReference type="InterPro" id="IPR020846">
    <property type="entry name" value="MFS_dom"/>
</dbReference>
<keyword evidence="2" id="KW-0813">Transport</keyword>
<dbReference type="Gene3D" id="1.20.1250.20">
    <property type="entry name" value="MFS general substrate transporter like domains"/>
    <property type="match status" value="1"/>
</dbReference>
<feature type="transmembrane region" description="Helical" evidence="7">
    <location>
        <begin position="398"/>
        <end position="421"/>
    </location>
</feature>
<dbReference type="Pfam" id="PF07690">
    <property type="entry name" value="MFS_1"/>
    <property type="match status" value="1"/>
</dbReference>
<keyword evidence="5 7" id="KW-0472">Membrane</keyword>
<dbReference type="CDD" id="cd17323">
    <property type="entry name" value="MFS_Tpo1_MDR_like"/>
    <property type="match status" value="1"/>
</dbReference>
<dbReference type="GO" id="GO:0005886">
    <property type="term" value="C:plasma membrane"/>
    <property type="evidence" value="ECO:0007669"/>
    <property type="project" value="TreeGrafter"/>
</dbReference>
<feature type="compositionally biased region" description="Low complexity" evidence="6">
    <location>
        <begin position="77"/>
        <end position="124"/>
    </location>
</feature>
<evidence type="ECO:0000256" key="2">
    <source>
        <dbReference type="ARBA" id="ARBA00022448"/>
    </source>
</evidence>
<feature type="compositionally biased region" description="Basic and acidic residues" evidence="6">
    <location>
        <begin position="62"/>
        <end position="76"/>
    </location>
</feature>
<dbReference type="InterPro" id="IPR036259">
    <property type="entry name" value="MFS_trans_sf"/>
</dbReference>
<dbReference type="PRINTS" id="PR01036">
    <property type="entry name" value="TCRTETB"/>
</dbReference>
<feature type="compositionally biased region" description="Basic and acidic residues" evidence="6">
    <location>
        <begin position="629"/>
        <end position="690"/>
    </location>
</feature>
<feature type="transmembrane region" description="Helical" evidence="7">
    <location>
        <begin position="187"/>
        <end position="210"/>
    </location>
</feature>
<feature type="transmembrane region" description="Helical" evidence="7">
    <location>
        <begin position="441"/>
        <end position="461"/>
    </location>
</feature>
<proteinExistence type="predicted"/>
<dbReference type="SUPFAM" id="SSF103473">
    <property type="entry name" value="MFS general substrate transporter"/>
    <property type="match status" value="1"/>
</dbReference>
<dbReference type="AlphaFoldDB" id="A0A4Z1HDM3"/>
<keyword evidence="3 7" id="KW-0812">Transmembrane</keyword>
<sequence>MIEDNRLENVEKPEEMVASLQSAIIPKETNLPSTTSIIPKETNLQNNITPEANHISKDTIAHEPENPTEAHNHDHPISISSHPSASASPLPSASPFPSASQSISSPSPPSASQSPSLSSSASSIVEDHDGTRDLELAPVVSGPPYSAFGVWKKRYIVGMCTLAAFISPTSANIYFPALNPLAADLGVSNTLINLTLTSFMIFQGLAPTVFGDLADMAGRRPTYIIAFIIYLGANIWLALQNSYAALFILRCLQSCGSSGAIALGFGVVADVSTSAERGSYMGIVGAGTMMGPAIGPVIGGILAQFLGWLAIFWFLVILAALFLIPFTLSVPETGRNVVGNGSIPPQGWNMTIIDWWKYRKEHKSEDQLSLTATAESRKLAQAELASKRQLRWPNPLKTVYIVMEKDVAVVLFYNALIYTAFYDVTASLPQLFKEIYNFNDLQIGLCYIPFGSGCALASIINGKMLDRNYQKIARDIGFSIDRKRGDNLRHFPIERARLEIIWPLLTMGLACYLCYGWVLEKNANLAAPLILQFFLGLFINGSFNILSTLVVDLYPQSPSTATAANNLVRCLLGAGGTGIITIMIDHMGRGWCFSFIALVCIITSPMLWIELKWGPIWREERMEAEGKKLREENEKKEGGENEEQKVRDERVREENGKKEREENKEKVREEKIKEENEEQKVRDEKVREEIGNTNAQVMSNEGKTNEKV</sequence>
<feature type="region of interest" description="Disordered" evidence="6">
    <location>
        <begin position="26"/>
        <end position="48"/>
    </location>
</feature>
<feature type="transmembrane region" description="Helical" evidence="7">
    <location>
        <begin position="305"/>
        <end position="326"/>
    </location>
</feature>
<dbReference type="OrthoDB" id="440553at2759"/>
<dbReference type="EMBL" id="PQXJ01000585">
    <property type="protein sequence ID" value="TGO46491.1"/>
    <property type="molecule type" value="Genomic_DNA"/>
</dbReference>
<feature type="compositionally biased region" description="Polar residues" evidence="6">
    <location>
        <begin position="30"/>
        <end position="48"/>
    </location>
</feature>
<feature type="transmembrane region" description="Helical" evidence="7">
    <location>
        <begin position="155"/>
        <end position="175"/>
    </location>
</feature>
<dbReference type="PANTHER" id="PTHR23502">
    <property type="entry name" value="MAJOR FACILITATOR SUPERFAMILY"/>
    <property type="match status" value="1"/>
</dbReference>
<dbReference type="GO" id="GO:0022857">
    <property type="term" value="F:transmembrane transporter activity"/>
    <property type="evidence" value="ECO:0007669"/>
    <property type="project" value="InterPro"/>
</dbReference>
<reference evidence="9 10" key="1">
    <citation type="submission" date="2017-12" db="EMBL/GenBank/DDBJ databases">
        <title>Comparative genomics of Botrytis spp.</title>
        <authorList>
            <person name="Valero-Jimenez C.A."/>
            <person name="Tapia P."/>
            <person name="Veloso J."/>
            <person name="Silva-Moreno E."/>
            <person name="Staats M."/>
            <person name="Valdes J.H."/>
            <person name="Van Kan J.A.L."/>
        </authorList>
    </citation>
    <scope>NUCLEOTIDE SEQUENCE [LARGE SCALE GENOMIC DNA]</scope>
    <source>
        <strain evidence="9 10">MUCL2120</strain>
    </source>
</reference>
<dbReference type="Gene3D" id="1.20.1720.10">
    <property type="entry name" value="Multidrug resistance protein D"/>
    <property type="match status" value="1"/>
</dbReference>
<evidence type="ECO:0000256" key="4">
    <source>
        <dbReference type="ARBA" id="ARBA00022989"/>
    </source>
</evidence>
<evidence type="ECO:0000313" key="9">
    <source>
        <dbReference type="EMBL" id="TGO46491.1"/>
    </source>
</evidence>
<evidence type="ECO:0000256" key="5">
    <source>
        <dbReference type="ARBA" id="ARBA00023136"/>
    </source>
</evidence>
<feature type="region of interest" description="Disordered" evidence="6">
    <location>
        <begin position="62"/>
        <end position="127"/>
    </location>
</feature>
<evidence type="ECO:0000313" key="10">
    <source>
        <dbReference type="Proteomes" id="UP000297452"/>
    </source>
</evidence>
<evidence type="ECO:0000256" key="3">
    <source>
        <dbReference type="ARBA" id="ARBA00022692"/>
    </source>
</evidence>
<feature type="compositionally biased region" description="Polar residues" evidence="6">
    <location>
        <begin position="691"/>
        <end position="702"/>
    </location>
</feature>
<feature type="transmembrane region" description="Helical" evidence="7">
    <location>
        <begin position="530"/>
        <end position="554"/>
    </location>
</feature>
<evidence type="ECO:0000256" key="1">
    <source>
        <dbReference type="ARBA" id="ARBA00004141"/>
    </source>
</evidence>
<evidence type="ECO:0000256" key="6">
    <source>
        <dbReference type="SAM" id="MobiDB-lite"/>
    </source>
</evidence>
<organism evidence="9 10">
    <name type="scientific">Botryotinia narcissicola</name>
    <dbReference type="NCBI Taxonomy" id="278944"/>
    <lineage>
        <taxon>Eukaryota</taxon>
        <taxon>Fungi</taxon>
        <taxon>Dikarya</taxon>
        <taxon>Ascomycota</taxon>
        <taxon>Pezizomycotina</taxon>
        <taxon>Leotiomycetes</taxon>
        <taxon>Helotiales</taxon>
        <taxon>Sclerotiniaceae</taxon>
        <taxon>Botryotinia</taxon>
    </lineage>
</organism>
<name>A0A4Z1HDM3_9HELO</name>
<dbReference type="PROSITE" id="PS50850">
    <property type="entry name" value="MFS"/>
    <property type="match status" value="1"/>
</dbReference>
<feature type="region of interest" description="Disordered" evidence="6">
    <location>
        <begin position="629"/>
        <end position="708"/>
    </location>
</feature>
<dbReference type="PANTHER" id="PTHR23502:SF51">
    <property type="entry name" value="QUINIDINE RESISTANCE PROTEIN 1-RELATED"/>
    <property type="match status" value="1"/>
</dbReference>
<keyword evidence="4 7" id="KW-1133">Transmembrane helix</keyword>
<feature type="domain" description="Major facilitator superfamily (MFS) profile" evidence="8">
    <location>
        <begin position="156"/>
        <end position="612"/>
    </location>
</feature>
<comment type="subcellular location">
    <subcellularLocation>
        <location evidence="1">Membrane</location>
        <topology evidence="1">Multi-pass membrane protein</topology>
    </subcellularLocation>
</comment>
<feature type="transmembrane region" description="Helical" evidence="7">
    <location>
        <begin position="245"/>
        <end position="268"/>
    </location>
</feature>
<dbReference type="STRING" id="278944.A0A4Z1HDM3"/>
<dbReference type="FunFam" id="1.20.1720.10:FF:000009">
    <property type="entry name" value="MFS multidrug transporter"/>
    <property type="match status" value="1"/>
</dbReference>
<evidence type="ECO:0000256" key="7">
    <source>
        <dbReference type="SAM" id="Phobius"/>
    </source>
</evidence>
<evidence type="ECO:0000259" key="8">
    <source>
        <dbReference type="PROSITE" id="PS50850"/>
    </source>
</evidence>
<gene>
    <name evidence="9" type="ORF">BOTNAR_0585g00030</name>
</gene>
<comment type="caution">
    <text evidence="9">The sequence shown here is derived from an EMBL/GenBank/DDBJ whole genome shotgun (WGS) entry which is preliminary data.</text>
</comment>
<feature type="transmembrane region" description="Helical" evidence="7">
    <location>
        <begin position="222"/>
        <end position="239"/>
    </location>
</feature>
<dbReference type="InterPro" id="IPR011701">
    <property type="entry name" value="MFS"/>
</dbReference>
<feature type="transmembrane region" description="Helical" evidence="7">
    <location>
        <begin position="500"/>
        <end position="518"/>
    </location>
</feature>
<accession>A0A4Z1HDM3</accession>
<keyword evidence="10" id="KW-1185">Reference proteome</keyword>
<protein>
    <recommendedName>
        <fullName evidence="8">Major facilitator superfamily (MFS) profile domain-containing protein</fullName>
    </recommendedName>
</protein>
<dbReference type="Proteomes" id="UP000297452">
    <property type="component" value="Unassembled WGS sequence"/>
</dbReference>
<feature type="transmembrane region" description="Helical" evidence="7">
    <location>
        <begin position="280"/>
        <end position="299"/>
    </location>
</feature>